<dbReference type="AlphaFoldDB" id="A0A517KZH9"/>
<keyword evidence="3" id="KW-1185">Reference proteome</keyword>
<evidence type="ECO:0000313" key="3">
    <source>
        <dbReference type="Proteomes" id="UP000316270"/>
    </source>
</evidence>
<dbReference type="Proteomes" id="UP000316270">
    <property type="component" value="Chromosome 2"/>
</dbReference>
<evidence type="ECO:0000313" key="2">
    <source>
        <dbReference type="EMBL" id="QDS68782.1"/>
    </source>
</evidence>
<proteinExistence type="predicted"/>
<evidence type="ECO:0008006" key="4">
    <source>
        <dbReference type="Google" id="ProtNLM"/>
    </source>
</evidence>
<feature type="chain" id="PRO_5022152669" description="Chitin-binding type-2 domain-containing protein" evidence="1">
    <location>
        <begin position="19"/>
        <end position="85"/>
    </location>
</feature>
<sequence length="85" mass="8729">MKSSIIALITAFFATVSAAPAPGTNAQCVAGFSFCDEPSGYGRSFYVCDARHTTRAFSCKAGSACCNTPEGISCGMPGTCEPMEA</sequence>
<dbReference type="OrthoDB" id="10361782at2759"/>
<evidence type="ECO:0000256" key="1">
    <source>
        <dbReference type="SAM" id="SignalP"/>
    </source>
</evidence>
<protein>
    <recommendedName>
        <fullName evidence="4">Chitin-binding type-2 domain-containing protein</fullName>
    </recommendedName>
</protein>
<accession>A0A517KZH9</accession>
<organism evidence="2 3">
    <name type="scientific">Venturia effusa</name>
    <dbReference type="NCBI Taxonomy" id="50376"/>
    <lineage>
        <taxon>Eukaryota</taxon>
        <taxon>Fungi</taxon>
        <taxon>Dikarya</taxon>
        <taxon>Ascomycota</taxon>
        <taxon>Pezizomycotina</taxon>
        <taxon>Dothideomycetes</taxon>
        <taxon>Pleosporomycetidae</taxon>
        <taxon>Venturiales</taxon>
        <taxon>Venturiaceae</taxon>
        <taxon>Venturia</taxon>
    </lineage>
</organism>
<name>A0A517KZH9_9PEZI</name>
<dbReference type="EMBL" id="CP042186">
    <property type="protein sequence ID" value="QDS68782.1"/>
    <property type="molecule type" value="Genomic_DNA"/>
</dbReference>
<feature type="signal peptide" evidence="1">
    <location>
        <begin position="1"/>
        <end position="18"/>
    </location>
</feature>
<reference evidence="2 3" key="1">
    <citation type="submission" date="2019-07" db="EMBL/GenBank/DDBJ databases">
        <title>Finished genome of Venturia effusa.</title>
        <authorList>
            <person name="Young C.A."/>
            <person name="Cox M.P."/>
            <person name="Ganley A.R.D."/>
            <person name="David W.J."/>
        </authorList>
    </citation>
    <scope>NUCLEOTIDE SEQUENCE [LARGE SCALE GENOMIC DNA]</scope>
    <source>
        <strain evidence="3">albino</strain>
    </source>
</reference>
<keyword evidence="1" id="KW-0732">Signal</keyword>
<gene>
    <name evidence="2" type="ORF">FKW77_005670</name>
</gene>